<reference evidence="1 2" key="1">
    <citation type="submission" date="2023-01" db="EMBL/GenBank/DDBJ databases">
        <title>Analysis of 21 Apiospora genomes using comparative genomics revels a genus with tremendous synthesis potential of carbohydrate active enzymes and secondary metabolites.</title>
        <authorList>
            <person name="Sorensen T."/>
        </authorList>
    </citation>
    <scope>NUCLEOTIDE SEQUENCE [LARGE SCALE GENOMIC DNA]</scope>
    <source>
        <strain evidence="1 2">CBS 135458</strain>
    </source>
</reference>
<dbReference type="InterPro" id="IPR002347">
    <property type="entry name" value="SDR_fam"/>
</dbReference>
<gene>
    <name evidence="1" type="ORF">PG994_010778</name>
</gene>
<organism evidence="1 2">
    <name type="scientific">Apiospora phragmitis</name>
    <dbReference type="NCBI Taxonomy" id="2905665"/>
    <lineage>
        <taxon>Eukaryota</taxon>
        <taxon>Fungi</taxon>
        <taxon>Dikarya</taxon>
        <taxon>Ascomycota</taxon>
        <taxon>Pezizomycotina</taxon>
        <taxon>Sordariomycetes</taxon>
        <taxon>Xylariomycetidae</taxon>
        <taxon>Amphisphaeriales</taxon>
        <taxon>Apiosporaceae</taxon>
        <taxon>Apiospora</taxon>
    </lineage>
</organism>
<dbReference type="SUPFAM" id="SSF51735">
    <property type="entry name" value="NAD(P)-binding Rossmann-fold domains"/>
    <property type="match status" value="1"/>
</dbReference>
<sequence length="204" mass="22202">MPTIVLITGANRGLGKGMLERFLSLPNHTIIAANRNPDHSTSKELSSVPKADGSKLIFIKLGATVWQDAFDAVKTIEAQSVDHLDIEKDLEIYLRPDVYGYVSLYQATRDLLKKSRREPVLANMGSTAGSLAAWLNSMALGSGWVHTELVDVGADAFHVDAETQAKLMIGLEEYCNGMFKVLGGTTKEKHGGKLVLYSGKATPW</sequence>
<accession>A0ABR1TQX5</accession>
<dbReference type="Pfam" id="PF00106">
    <property type="entry name" value="adh_short"/>
    <property type="match status" value="1"/>
</dbReference>
<evidence type="ECO:0000313" key="2">
    <source>
        <dbReference type="Proteomes" id="UP001480595"/>
    </source>
</evidence>
<dbReference type="InterPro" id="IPR052184">
    <property type="entry name" value="SDR_enzymes"/>
</dbReference>
<dbReference type="PANTHER" id="PTHR45458:SF1">
    <property type="entry name" value="SHORT CHAIN DEHYDROGENASE"/>
    <property type="match status" value="1"/>
</dbReference>
<dbReference type="RefSeq" id="XP_066711297.1">
    <property type="nucleotide sequence ID" value="XM_066862187.1"/>
</dbReference>
<keyword evidence="2" id="KW-1185">Reference proteome</keyword>
<name>A0ABR1TQX5_9PEZI</name>
<dbReference type="PANTHER" id="PTHR45458">
    <property type="entry name" value="SHORT-CHAIN DEHYDROGENASE/REDUCTASE SDR"/>
    <property type="match status" value="1"/>
</dbReference>
<evidence type="ECO:0000313" key="1">
    <source>
        <dbReference type="EMBL" id="KAK8049048.1"/>
    </source>
</evidence>
<proteinExistence type="predicted"/>
<dbReference type="Proteomes" id="UP001480595">
    <property type="component" value="Unassembled WGS sequence"/>
</dbReference>
<dbReference type="GeneID" id="92095250"/>
<dbReference type="Gene3D" id="3.40.50.720">
    <property type="entry name" value="NAD(P)-binding Rossmann-like Domain"/>
    <property type="match status" value="1"/>
</dbReference>
<protein>
    <recommendedName>
        <fullName evidence="3">NAD(P)-binding protein</fullName>
    </recommendedName>
</protein>
<dbReference type="InterPro" id="IPR036291">
    <property type="entry name" value="NAD(P)-bd_dom_sf"/>
</dbReference>
<dbReference type="EMBL" id="JAQQWL010000011">
    <property type="protein sequence ID" value="KAK8049048.1"/>
    <property type="molecule type" value="Genomic_DNA"/>
</dbReference>
<comment type="caution">
    <text evidence="1">The sequence shown here is derived from an EMBL/GenBank/DDBJ whole genome shotgun (WGS) entry which is preliminary data.</text>
</comment>
<evidence type="ECO:0008006" key="3">
    <source>
        <dbReference type="Google" id="ProtNLM"/>
    </source>
</evidence>